<protein>
    <recommendedName>
        <fullName evidence="6">Ribosomal RNA small subunit methyltransferase G</fullName>
        <ecNumber evidence="6">2.1.1.-</ecNumber>
    </recommendedName>
    <alternativeName>
        <fullName evidence="6">16S rRNA 7-methylguanosine methyltransferase</fullName>
        <shortName evidence="6">16S rRNA m7G methyltransferase</shortName>
    </alternativeName>
</protein>
<feature type="binding site" evidence="6">
    <location>
        <position position="154"/>
    </location>
    <ligand>
        <name>S-adenosyl-L-methionine</name>
        <dbReference type="ChEBI" id="CHEBI:59789"/>
    </ligand>
</feature>
<dbReference type="GO" id="GO:0070043">
    <property type="term" value="F:rRNA (guanine-N7-)-methyltransferase activity"/>
    <property type="evidence" value="ECO:0007669"/>
    <property type="project" value="UniProtKB-UniRule"/>
</dbReference>
<evidence type="ECO:0000256" key="5">
    <source>
        <dbReference type="ARBA" id="ARBA00022691"/>
    </source>
</evidence>
<name>D1C4Y0_SPHTD</name>
<dbReference type="STRING" id="479434.Sthe_1864"/>
<comment type="function">
    <text evidence="6">Specifically methylates the N7 position of a guanine in 16S rRNA.</text>
</comment>
<dbReference type="PANTHER" id="PTHR31760">
    <property type="entry name" value="S-ADENOSYL-L-METHIONINE-DEPENDENT METHYLTRANSFERASES SUPERFAMILY PROTEIN"/>
    <property type="match status" value="1"/>
</dbReference>
<dbReference type="CDD" id="cd02440">
    <property type="entry name" value="AdoMet_MTases"/>
    <property type="match status" value="1"/>
</dbReference>
<keyword evidence="4 6" id="KW-0808">Transferase</keyword>
<evidence type="ECO:0000256" key="2">
    <source>
        <dbReference type="ARBA" id="ARBA00022552"/>
    </source>
</evidence>
<keyword evidence="5 6" id="KW-0949">S-adenosyl-L-methionine</keyword>
<dbReference type="GO" id="GO:0005829">
    <property type="term" value="C:cytosol"/>
    <property type="evidence" value="ECO:0007669"/>
    <property type="project" value="TreeGrafter"/>
</dbReference>
<keyword evidence="8" id="KW-1185">Reference proteome</keyword>
<organism evidence="7 8">
    <name type="scientific">Sphaerobacter thermophilus (strain ATCC 49802 / DSM 20745 / KCCM 41009 / NCIMB 13125 / S 6022)</name>
    <dbReference type="NCBI Taxonomy" id="479434"/>
    <lineage>
        <taxon>Bacteria</taxon>
        <taxon>Pseudomonadati</taxon>
        <taxon>Thermomicrobiota</taxon>
        <taxon>Thermomicrobia</taxon>
        <taxon>Sphaerobacterales</taxon>
        <taxon>Sphaerobacterineae</taxon>
        <taxon>Sphaerobacteraceae</taxon>
        <taxon>Sphaerobacter</taxon>
    </lineage>
</organism>
<dbReference type="InterPro" id="IPR029063">
    <property type="entry name" value="SAM-dependent_MTases_sf"/>
</dbReference>
<feature type="binding site" evidence="6">
    <location>
        <begin position="107"/>
        <end position="109"/>
    </location>
    <ligand>
        <name>S-adenosyl-L-methionine</name>
        <dbReference type="ChEBI" id="CHEBI:59789"/>
    </ligand>
</feature>
<dbReference type="KEGG" id="sti:Sthe_1864"/>
<evidence type="ECO:0000256" key="1">
    <source>
        <dbReference type="ARBA" id="ARBA00022490"/>
    </source>
</evidence>
<dbReference type="InParanoid" id="D1C4Y0"/>
<feature type="binding site" evidence="6">
    <location>
        <position position="84"/>
    </location>
    <ligand>
        <name>S-adenosyl-L-methionine</name>
        <dbReference type="ChEBI" id="CHEBI:59789"/>
    </ligand>
</feature>
<dbReference type="AlphaFoldDB" id="D1C4Y0"/>
<dbReference type="InterPro" id="IPR003682">
    <property type="entry name" value="rRNA_ssu_MeTfrase_G"/>
</dbReference>
<evidence type="ECO:0000256" key="3">
    <source>
        <dbReference type="ARBA" id="ARBA00022603"/>
    </source>
</evidence>
<keyword evidence="2 6" id="KW-0698">rRNA processing</keyword>
<dbReference type="RefSeq" id="WP_012872343.1">
    <property type="nucleotide sequence ID" value="NC_013523.1"/>
</dbReference>
<dbReference type="Proteomes" id="UP000002027">
    <property type="component" value="Chromosome 1"/>
</dbReference>
<proteinExistence type="inferred from homology"/>
<reference evidence="8" key="1">
    <citation type="submission" date="2009-11" db="EMBL/GenBank/DDBJ databases">
        <title>The complete chromosome 1 of Sphaerobacter thermophilus DSM 20745.</title>
        <authorList>
            <person name="Lucas S."/>
            <person name="Copeland A."/>
            <person name="Lapidus A."/>
            <person name="Glavina del Rio T."/>
            <person name="Dalin E."/>
            <person name="Tice H."/>
            <person name="Bruce D."/>
            <person name="Goodwin L."/>
            <person name="Pitluck S."/>
            <person name="Kyrpides N."/>
            <person name="Mavromatis K."/>
            <person name="Ivanova N."/>
            <person name="Mikhailova N."/>
            <person name="LaButti K.M."/>
            <person name="Clum A."/>
            <person name="Sun H.I."/>
            <person name="Brettin T."/>
            <person name="Detter J.C."/>
            <person name="Han C."/>
            <person name="Larimer F."/>
            <person name="Land M."/>
            <person name="Hauser L."/>
            <person name="Markowitz V."/>
            <person name="Cheng J.F."/>
            <person name="Hugenholtz P."/>
            <person name="Woyke T."/>
            <person name="Wu D."/>
            <person name="Steenblock K."/>
            <person name="Schneider S."/>
            <person name="Pukall R."/>
            <person name="Goeker M."/>
            <person name="Klenk H.P."/>
            <person name="Eisen J.A."/>
        </authorList>
    </citation>
    <scope>NUCLEOTIDE SEQUENCE [LARGE SCALE GENOMIC DNA]</scope>
    <source>
        <strain evidence="8">ATCC 49802 / DSM 20745 / S 6022</strain>
    </source>
</reference>
<keyword evidence="1 6" id="KW-0963">Cytoplasm</keyword>
<evidence type="ECO:0000313" key="7">
    <source>
        <dbReference type="EMBL" id="ACZ39297.1"/>
    </source>
</evidence>
<comment type="subcellular location">
    <subcellularLocation>
        <location evidence="6">Cytoplasm</location>
    </subcellularLocation>
</comment>
<dbReference type="eggNOG" id="COG0357">
    <property type="taxonomic scope" value="Bacteria"/>
</dbReference>
<accession>D1C4Y0</accession>
<reference evidence="7 8" key="2">
    <citation type="journal article" date="2010" name="Stand. Genomic Sci.">
        <title>Complete genome sequence of Desulfohalobium retbaense type strain (HR(100)).</title>
        <authorList>
            <person name="Spring S."/>
            <person name="Nolan M."/>
            <person name="Lapidus A."/>
            <person name="Glavina Del Rio T."/>
            <person name="Copeland A."/>
            <person name="Tice H."/>
            <person name="Cheng J.F."/>
            <person name="Lucas S."/>
            <person name="Land M."/>
            <person name="Chen F."/>
            <person name="Bruce D."/>
            <person name="Goodwin L."/>
            <person name="Pitluck S."/>
            <person name="Ivanova N."/>
            <person name="Mavromatis K."/>
            <person name="Mikhailova N."/>
            <person name="Pati A."/>
            <person name="Chen A."/>
            <person name="Palaniappan K."/>
            <person name="Hauser L."/>
            <person name="Chang Y.J."/>
            <person name="Jeffries C.D."/>
            <person name="Munk C."/>
            <person name="Kiss H."/>
            <person name="Chain P."/>
            <person name="Han C."/>
            <person name="Brettin T."/>
            <person name="Detter J.C."/>
            <person name="Schuler E."/>
            <person name="Goker M."/>
            <person name="Rohde M."/>
            <person name="Bristow J."/>
            <person name="Eisen J.A."/>
            <person name="Markowitz V."/>
            <person name="Hugenholtz P."/>
            <person name="Kyrpides N.C."/>
            <person name="Klenk H.P."/>
        </authorList>
    </citation>
    <scope>NUCLEOTIDE SEQUENCE [LARGE SCALE GENOMIC DNA]</scope>
    <source>
        <strain evidence="8">ATCC 49802 / DSM 20745 / S 6022</strain>
    </source>
</reference>
<feature type="binding site" evidence="6">
    <location>
        <begin position="135"/>
        <end position="136"/>
    </location>
    <ligand>
        <name>S-adenosyl-L-methionine</name>
        <dbReference type="ChEBI" id="CHEBI:59789"/>
    </ligand>
</feature>
<dbReference type="Gene3D" id="3.40.50.150">
    <property type="entry name" value="Vaccinia Virus protein VP39"/>
    <property type="match status" value="1"/>
</dbReference>
<keyword evidence="3 6" id="KW-0489">Methyltransferase</keyword>
<evidence type="ECO:0000313" key="8">
    <source>
        <dbReference type="Proteomes" id="UP000002027"/>
    </source>
</evidence>
<dbReference type="HAMAP" id="MF_00074">
    <property type="entry name" value="16SrRNA_methyltr_G"/>
    <property type="match status" value="1"/>
</dbReference>
<sequence length="243" mass="26348">MTALPTLTRLAEALGVALDATALDRFARYRDLLLDWNRRINLTRVTEPTEVEIRLFADSLLLIPYLRRFREANPDNPPRLADVGAGGGFPGLPLKIAMPDLDLTLIEATGKKVAFLDAAIAALDLAGARAVHGRAEELAHLPDYRGRFDVVTARAVARMPTLLEYCLPLLRPGGWGLFPKGRDAQDEAAEAANALATLHARLLAIDPAPVPELAGTAIVVVEQIKPVPPKYPRRAGLPAKRPL</sequence>
<dbReference type="FunCoup" id="D1C4Y0">
    <property type="interactions" value="374"/>
</dbReference>
<evidence type="ECO:0000256" key="4">
    <source>
        <dbReference type="ARBA" id="ARBA00022679"/>
    </source>
</evidence>
<dbReference type="SUPFAM" id="SSF53335">
    <property type="entry name" value="S-adenosyl-L-methionine-dependent methyltransferases"/>
    <property type="match status" value="1"/>
</dbReference>
<dbReference type="EMBL" id="CP001823">
    <property type="protein sequence ID" value="ACZ39297.1"/>
    <property type="molecule type" value="Genomic_DNA"/>
</dbReference>
<dbReference type="EC" id="2.1.1.-" evidence="6"/>
<dbReference type="OrthoDB" id="9808773at2"/>
<dbReference type="PANTHER" id="PTHR31760:SF0">
    <property type="entry name" value="S-ADENOSYL-L-METHIONINE-DEPENDENT METHYLTRANSFERASES SUPERFAMILY PROTEIN"/>
    <property type="match status" value="1"/>
</dbReference>
<dbReference type="NCBIfam" id="TIGR00138">
    <property type="entry name" value="rsmG_gidB"/>
    <property type="match status" value="1"/>
</dbReference>
<feature type="binding site" evidence="6">
    <location>
        <position position="89"/>
    </location>
    <ligand>
        <name>S-adenosyl-L-methionine</name>
        <dbReference type="ChEBI" id="CHEBI:59789"/>
    </ligand>
</feature>
<dbReference type="FunFam" id="3.40.50.150:FF:000041">
    <property type="entry name" value="Ribosomal RNA small subunit methyltransferase G"/>
    <property type="match status" value="1"/>
</dbReference>
<gene>
    <name evidence="6" type="primary">rsmG</name>
    <name evidence="7" type="ordered locus">Sthe_1864</name>
</gene>
<evidence type="ECO:0000256" key="6">
    <source>
        <dbReference type="HAMAP-Rule" id="MF_00074"/>
    </source>
</evidence>
<dbReference type="HOGENOM" id="CLU_065341_0_0_0"/>
<comment type="similarity">
    <text evidence="6">Belongs to the methyltransferase superfamily. RNA methyltransferase RsmG family.</text>
</comment>
<dbReference type="Pfam" id="PF02527">
    <property type="entry name" value="GidB"/>
    <property type="match status" value="1"/>
</dbReference>
<dbReference type="PIRSF" id="PIRSF003078">
    <property type="entry name" value="GidB"/>
    <property type="match status" value="1"/>
</dbReference>